<protein>
    <submittedName>
        <fullName evidence="2">Energy coupling factor transporter S component ThiW</fullName>
    </submittedName>
</protein>
<feature type="transmembrane region" description="Helical" evidence="1">
    <location>
        <begin position="82"/>
        <end position="102"/>
    </location>
</feature>
<comment type="caution">
    <text evidence="2">The sequence shown here is derived from an EMBL/GenBank/DDBJ whole genome shotgun (WGS) entry which is preliminary data.</text>
</comment>
<dbReference type="Proteomes" id="UP000265643">
    <property type="component" value="Unassembled WGS sequence"/>
</dbReference>
<organism evidence="2 3">
    <name type="scientific">Mediterraneibacter butyricigenes</name>
    <dbReference type="NCBI Taxonomy" id="2316025"/>
    <lineage>
        <taxon>Bacteria</taxon>
        <taxon>Bacillati</taxon>
        <taxon>Bacillota</taxon>
        <taxon>Clostridia</taxon>
        <taxon>Lachnospirales</taxon>
        <taxon>Lachnospiraceae</taxon>
        <taxon>Mediterraneibacter</taxon>
    </lineage>
</organism>
<name>A0A391P486_9FIRM</name>
<feature type="transmembrane region" description="Helical" evidence="1">
    <location>
        <begin position="142"/>
        <end position="164"/>
    </location>
</feature>
<keyword evidence="1" id="KW-0472">Membrane</keyword>
<gene>
    <name evidence="2" type="ORF">KGMB01110_27530</name>
</gene>
<dbReference type="Pfam" id="PF09512">
    <property type="entry name" value="ThiW"/>
    <property type="match status" value="1"/>
</dbReference>
<dbReference type="RefSeq" id="WP_117602393.1">
    <property type="nucleotide sequence ID" value="NZ_BHGK01000001.1"/>
</dbReference>
<keyword evidence="3" id="KW-1185">Reference proteome</keyword>
<feature type="transmembrane region" description="Helical" evidence="1">
    <location>
        <begin position="55"/>
        <end position="76"/>
    </location>
</feature>
<keyword evidence="1" id="KW-1133">Transmembrane helix</keyword>
<proteinExistence type="predicted"/>
<dbReference type="PIRSF" id="PIRSF024534">
    <property type="entry name" value="ThiW"/>
    <property type="match status" value="1"/>
</dbReference>
<sequence>MKDTVSPNHTSLPRTSATRTLAIAGVFTAVAVVGSFLSVPVAGSKCAPVQHMVNILSAVILGPGWSVGIAFCASLIRNLLGIGSLMAFPGSMVGALCCGLVFKFSKNLPFTCLAEALGTGILGGIAAYPVARFLMGAAPAGLFIYVIPFLISTVAGSILAYVLIRLFQKSGIFSMIQSGN</sequence>
<evidence type="ECO:0000313" key="3">
    <source>
        <dbReference type="Proteomes" id="UP000265643"/>
    </source>
</evidence>
<dbReference type="NCBIfam" id="TIGR02359">
    <property type="entry name" value="thiW"/>
    <property type="match status" value="1"/>
</dbReference>
<feature type="transmembrane region" description="Helical" evidence="1">
    <location>
        <begin position="109"/>
        <end position="130"/>
    </location>
</feature>
<feature type="transmembrane region" description="Helical" evidence="1">
    <location>
        <begin position="20"/>
        <end position="43"/>
    </location>
</feature>
<dbReference type="Gene3D" id="1.10.1760.20">
    <property type="match status" value="1"/>
</dbReference>
<dbReference type="EMBL" id="BHGK01000001">
    <property type="protein sequence ID" value="GCA68317.1"/>
    <property type="molecule type" value="Genomic_DNA"/>
</dbReference>
<reference evidence="3" key="1">
    <citation type="submission" date="2018-09" db="EMBL/GenBank/DDBJ databases">
        <title>Draft Genome Sequence of Mediterraneibacter sp. KCTC 15684.</title>
        <authorList>
            <person name="Kim J.S."/>
            <person name="Han K.I."/>
            <person name="Suh M.K."/>
            <person name="Lee K.C."/>
            <person name="Eom M.K."/>
            <person name="Lee J.H."/>
            <person name="Park S.H."/>
            <person name="Kang S.W."/>
            <person name="Park J.E."/>
            <person name="Oh B.S."/>
            <person name="Yu S.Y."/>
            <person name="Choi S.H."/>
            <person name="Lee D.H."/>
            <person name="Yoon H."/>
            <person name="Kim B."/>
            <person name="Yang S.J."/>
            <person name="Lee J.S."/>
        </authorList>
    </citation>
    <scope>NUCLEOTIDE SEQUENCE [LARGE SCALE GENOMIC DNA]</scope>
    <source>
        <strain evidence="3">KCTC 15684</strain>
    </source>
</reference>
<dbReference type="InterPro" id="IPR012652">
    <property type="entry name" value="ThiW"/>
</dbReference>
<accession>A0A391P486</accession>
<dbReference type="AlphaFoldDB" id="A0A391P486"/>
<evidence type="ECO:0000256" key="1">
    <source>
        <dbReference type="SAM" id="Phobius"/>
    </source>
</evidence>
<evidence type="ECO:0000313" key="2">
    <source>
        <dbReference type="EMBL" id="GCA68317.1"/>
    </source>
</evidence>
<keyword evidence="1" id="KW-0812">Transmembrane</keyword>